<evidence type="ECO:0000256" key="4">
    <source>
        <dbReference type="ARBA" id="ARBA00022771"/>
    </source>
</evidence>
<dbReference type="GO" id="GO:0005737">
    <property type="term" value="C:cytoplasm"/>
    <property type="evidence" value="ECO:0007669"/>
    <property type="project" value="UniProtKB-SubCell"/>
</dbReference>
<proteinExistence type="inferred from homology"/>
<dbReference type="InParanoid" id="A0A419PFE0"/>
<dbReference type="GO" id="GO:0006417">
    <property type="term" value="P:regulation of translation"/>
    <property type="evidence" value="ECO:0007669"/>
    <property type="project" value="UniProtKB-UniRule"/>
</dbReference>
<feature type="domain" description="Nanos-type" evidence="9">
    <location>
        <begin position="168"/>
        <end position="222"/>
    </location>
</feature>
<dbReference type="AlphaFoldDB" id="A0A419PFE0"/>
<gene>
    <name evidence="10" type="ORF">CSKR_201522</name>
</gene>
<dbReference type="InterPro" id="IPR024161">
    <property type="entry name" value="Znf_nanos-typ"/>
</dbReference>
<keyword evidence="3" id="KW-0479">Metal-binding</keyword>
<feature type="domain" description="Nanos-type" evidence="9">
    <location>
        <begin position="458"/>
        <end position="512"/>
    </location>
</feature>
<accession>A0A419PFE0</accession>
<dbReference type="InterPro" id="IPR038129">
    <property type="entry name" value="Nanos_sf"/>
</dbReference>
<dbReference type="InterPro" id="IPR008705">
    <property type="entry name" value="Nanos/Xcar2"/>
</dbReference>
<keyword evidence="5" id="KW-0862">Zinc</keyword>
<evidence type="ECO:0000256" key="8">
    <source>
        <dbReference type="PROSITE-ProRule" id="PRU00855"/>
    </source>
</evidence>
<dbReference type="PROSITE" id="PS51522">
    <property type="entry name" value="ZF_NANOS"/>
    <property type="match status" value="2"/>
</dbReference>
<reference evidence="10 11" key="2">
    <citation type="journal article" date="2021" name="Genomics">
        <title>High-quality reference genome for Clonorchis sinensis.</title>
        <authorList>
            <person name="Young N.D."/>
            <person name="Stroehlein A.J."/>
            <person name="Kinkar L."/>
            <person name="Wang T."/>
            <person name="Sohn W.M."/>
            <person name="Chang B.C.H."/>
            <person name="Kaur P."/>
            <person name="Weisz D."/>
            <person name="Dudchenko O."/>
            <person name="Aiden E.L."/>
            <person name="Korhonen P.K."/>
            <person name="Gasser R.B."/>
        </authorList>
    </citation>
    <scope>NUCLEOTIDE SEQUENCE [LARGE SCALE GENOMIC DNA]</scope>
    <source>
        <strain evidence="10">Cs-k2</strain>
    </source>
</reference>
<keyword evidence="4 8" id="KW-0863">Zinc-finger</keyword>
<evidence type="ECO:0000256" key="2">
    <source>
        <dbReference type="ARBA" id="ARBA00022490"/>
    </source>
</evidence>
<keyword evidence="2" id="KW-0963">Cytoplasm</keyword>
<evidence type="ECO:0000313" key="11">
    <source>
        <dbReference type="Proteomes" id="UP000286415"/>
    </source>
</evidence>
<reference evidence="10 11" key="1">
    <citation type="journal article" date="2018" name="Biotechnol. Adv.">
        <title>Improved genomic resources and new bioinformatic workflow for the carcinogenic parasite Clonorchis sinensis: Biotechnological implications.</title>
        <authorList>
            <person name="Wang D."/>
            <person name="Korhonen P.K."/>
            <person name="Gasser R.B."/>
            <person name="Young N.D."/>
        </authorList>
    </citation>
    <scope>NUCLEOTIDE SEQUENCE [LARGE SCALE GENOMIC DNA]</scope>
    <source>
        <strain evidence="10">Cs-k2</strain>
    </source>
</reference>
<evidence type="ECO:0000256" key="3">
    <source>
        <dbReference type="ARBA" id="ARBA00022723"/>
    </source>
</evidence>
<dbReference type="EMBL" id="NIRI02000042">
    <property type="protein sequence ID" value="KAG5451810.1"/>
    <property type="molecule type" value="Genomic_DNA"/>
</dbReference>
<evidence type="ECO:0000313" key="10">
    <source>
        <dbReference type="EMBL" id="KAG5451810.1"/>
    </source>
</evidence>
<dbReference type="GO" id="GO:0008270">
    <property type="term" value="F:zinc ion binding"/>
    <property type="evidence" value="ECO:0007669"/>
    <property type="project" value="UniProtKB-KW"/>
</dbReference>
<dbReference type="Pfam" id="PF05741">
    <property type="entry name" value="zf-nanos"/>
    <property type="match status" value="2"/>
</dbReference>
<evidence type="ECO:0000256" key="1">
    <source>
        <dbReference type="ARBA" id="ARBA00004496"/>
    </source>
</evidence>
<name>A0A419PFE0_CLOSI</name>
<keyword evidence="6 8" id="KW-0810">Translation regulation</keyword>
<evidence type="ECO:0000259" key="9">
    <source>
        <dbReference type="PROSITE" id="PS51522"/>
    </source>
</evidence>
<organism evidence="10 11">
    <name type="scientific">Clonorchis sinensis</name>
    <name type="common">Chinese liver fluke</name>
    <dbReference type="NCBI Taxonomy" id="79923"/>
    <lineage>
        <taxon>Eukaryota</taxon>
        <taxon>Metazoa</taxon>
        <taxon>Spiralia</taxon>
        <taxon>Lophotrochozoa</taxon>
        <taxon>Platyhelminthes</taxon>
        <taxon>Trematoda</taxon>
        <taxon>Digenea</taxon>
        <taxon>Opisthorchiida</taxon>
        <taxon>Opisthorchiata</taxon>
        <taxon>Opisthorchiidae</taxon>
        <taxon>Clonorchis</taxon>
    </lineage>
</organism>
<comment type="subcellular location">
    <subcellularLocation>
        <location evidence="1">Cytoplasm</location>
    </subcellularLocation>
</comment>
<sequence>MDASANRLSAIWERSVSEPLDIPTVPNGLWMDNNSPWSSPSGSPKFNFCSTVCNETPSVQGMNTSKVFASTSCSYPSPMSPPLAVRPMKCHVQPPPSKVKPAYAKPFQKGSLDNWCTLEDELEAWEKRLSRARSGRATIPHSQLLAFGDLVRRLRTTVRRKCEEGLDLCAFCRNNGEPFNVYITHKVRDPRGRVTCPVLRLLSCPLCKSTGDAAHTIKYCPFNRKERFVVRTQPLHLNYFCILGLGNLAVPWPSCFLEHDHSDWRHSYRLSGMRSTPDELSAIPSWRISDPVDISTVPRSSNSTVGSSWSSLSCSLGSTSTSSLSVEWDGSSVATQLARLSISPTNHTAVTNVYENLDVDCGLMHGLRTTTACRSPGRRMSVELPTGSTEPISRKPTHQKSLTKWTELDNELEVWERHLSEVGSGGRRISQSQLAGLSNFVRRLRVAVRHKNEEGIDLCAFCRNNGEPFEIYVTHKVKDSTGRVTCPVLRLLSCPLCKSTGDVAHTIKYCPYRFMEQC</sequence>
<keyword evidence="7 8" id="KW-0694">RNA-binding</keyword>
<dbReference type="STRING" id="79923.A0A419PFE0"/>
<evidence type="ECO:0000256" key="7">
    <source>
        <dbReference type="ARBA" id="ARBA00022884"/>
    </source>
</evidence>
<dbReference type="PANTHER" id="PTHR12887">
    <property type="entry name" value="NANOS PROTEIN"/>
    <property type="match status" value="1"/>
</dbReference>
<protein>
    <recommendedName>
        <fullName evidence="9">Nanos-type domain-containing protein</fullName>
    </recommendedName>
</protein>
<dbReference type="Proteomes" id="UP000286415">
    <property type="component" value="Unassembled WGS sequence"/>
</dbReference>
<dbReference type="Gene3D" id="4.10.60.30">
    <property type="entry name" value="Nanos, RNA-binding domain"/>
    <property type="match status" value="2"/>
</dbReference>
<keyword evidence="11" id="KW-1185">Reference proteome</keyword>
<comment type="similarity">
    <text evidence="8">Belongs to the nanos family.</text>
</comment>
<dbReference type="OrthoDB" id="10010129at2759"/>
<dbReference type="GO" id="GO:0003723">
    <property type="term" value="F:RNA binding"/>
    <property type="evidence" value="ECO:0007669"/>
    <property type="project" value="UniProtKB-UniRule"/>
</dbReference>
<evidence type="ECO:0000256" key="6">
    <source>
        <dbReference type="ARBA" id="ARBA00022845"/>
    </source>
</evidence>
<evidence type="ECO:0000256" key="5">
    <source>
        <dbReference type="ARBA" id="ARBA00022833"/>
    </source>
</evidence>
<comment type="caution">
    <text evidence="10">The sequence shown here is derived from an EMBL/GenBank/DDBJ whole genome shotgun (WGS) entry which is preliminary data.</text>
</comment>